<reference evidence="2" key="1">
    <citation type="submission" date="2025-08" db="UniProtKB">
        <authorList>
            <consortium name="RefSeq"/>
        </authorList>
    </citation>
    <scope>IDENTIFICATION</scope>
</reference>
<dbReference type="RefSeq" id="XP_008469788.2">
    <property type="nucleotide sequence ID" value="XM_008471566.3"/>
</dbReference>
<evidence type="ECO:0000313" key="2">
    <source>
        <dbReference type="RefSeq" id="XP_008469788.2"/>
    </source>
</evidence>
<proteinExistence type="predicted"/>
<dbReference type="PaxDb" id="121845-A0A1S3CXE6"/>
<dbReference type="KEGG" id="dci:103507119"/>
<dbReference type="Proteomes" id="UP000079169">
    <property type="component" value="Unplaced"/>
</dbReference>
<organism evidence="1 2">
    <name type="scientific">Diaphorina citri</name>
    <name type="common">Asian citrus psyllid</name>
    <dbReference type="NCBI Taxonomy" id="121845"/>
    <lineage>
        <taxon>Eukaryota</taxon>
        <taxon>Metazoa</taxon>
        <taxon>Ecdysozoa</taxon>
        <taxon>Arthropoda</taxon>
        <taxon>Hexapoda</taxon>
        <taxon>Insecta</taxon>
        <taxon>Pterygota</taxon>
        <taxon>Neoptera</taxon>
        <taxon>Paraneoptera</taxon>
        <taxon>Hemiptera</taxon>
        <taxon>Sternorrhyncha</taxon>
        <taxon>Psylloidea</taxon>
        <taxon>Psyllidae</taxon>
        <taxon>Diaphorininae</taxon>
        <taxon>Diaphorina</taxon>
    </lineage>
</organism>
<dbReference type="GeneID" id="103507119"/>
<gene>
    <name evidence="2" type="primary">LOC103507119</name>
</gene>
<keyword evidence="1" id="KW-1185">Reference proteome</keyword>
<name>A0A1S3CXE6_DIACI</name>
<evidence type="ECO:0000313" key="1">
    <source>
        <dbReference type="Proteomes" id="UP000079169"/>
    </source>
</evidence>
<accession>A0A1S3CXE6</accession>
<sequence>MELKTVLSNTKTGSLTKITKNSFTKITRETCANGELRNCEAQKYVRNAQSALGDWREKIKIIKKQIQDNKKALCEEKEYYFGHSASPSSIHHKHKLQVQYCFSPLAPKMDSKCSNEALTDDEICKPKINGKIAAITNNCIDKICKPKLSCKCSNAAMTDR</sequence>
<dbReference type="AlphaFoldDB" id="A0A1S3CXE6"/>
<protein>
    <submittedName>
        <fullName evidence="2">Uncharacterized protein LOC103507119</fullName>
    </submittedName>
</protein>